<name>A0A512M9C1_9BACT</name>
<keyword evidence="2" id="KW-1185">Reference proteome</keyword>
<comment type="caution">
    <text evidence="1">The sequence shown here is derived from an EMBL/GenBank/DDBJ whole genome shotgun (WGS) entry which is preliminary data.</text>
</comment>
<dbReference type="AlphaFoldDB" id="A0A512M9C1"/>
<organism evidence="1 2">
    <name type="scientific">Brevifollis gellanilyticus</name>
    <dbReference type="NCBI Taxonomy" id="748831"/>
    <lineage>
        <taxon>Bacteria</taxon>
        <taxon>Pseudomonadati</taxon>
        <taxon>Verrucomicrobiota</taxon>
        <taxon>Verrucomicrobiia</taxon>
        <taxon>Verrucomicrobiales</taxon>
        <taxon>Verrucomicrobiaceae</taxon>
    </lineage>
</organism>
<accession>A0A512M9C1</accession>
<dbReference type="Proteomes" id="UP000321577">
    <property type="component" value="Unassembled WGS sequence"/>
</dbReference>
<gene>
    <name evidence="1" type="ORF">BGE01nite_25940</name>
</gene>
<dbReference type="EMBL" id="BKAG01000016">
    <property type="protein sequence ID" value="GEP43303.1"/>
    <property type="molecule type" value="Genomic_DNA"/>
</dbReference>
<dbReference type="GO" id="GO:0016151">
    <property type="term" value="F:nickel cation binding"/>
    <property type="evidence" value="ECO:0007669"/>
    <property type="project" value="InterPro"/>
</dbReference>
<dbReference type="InterPro" id="IPR038277">
    <property type="entry name" value="UreF_sf"/>
</dbReference>
<dbReference type="Gene3D" id="1.10.4190.10">
    <property type="entry name" value="Urease accessory protein UreF"/>
    <property type="match status" value="1"/>
</dbReference>
<dbReference type="Pfam" id="PF01730">
    <property type="entry name" value="UreF"/>
    <property type="match status" value="1"/>
</dbReference>
<dbReference type="InterPro" id="IPR002639">
    <property type="entry name" value="UreF"/>
</dbReference>
<dbReference type="OrthoDB" id="193358at2"/>
<reference evidence="1 2" key="1">
    <citation type="submission" date="2019-07" db="EMBL/GenBank/DDBJ databases">
        <title>Whole genome shotgun sequence of Brevifollis gellanilyticus NBRC 108608.</title>
        <authorList>
            <person name="Hosoyama A."/>
            <person name="Uohara A."/>
            <person name="Ohji S."/>
            <person name="Ichikawa N."/>
        </authorList>
    </citation>
    <scope>NUCLEOTIDE SEQUENCE [LARGE SCALE GENOMIC DNA]</scope>
    <source>
        <strain evidence="1 2">NBRC 108608</strain>
    </source>
</reference>
<dbReference type="RefSeq" id="WP_146850883.1">
    <property type="nucleotide sequence ID" value="NZ_BKAG01000016.1"/>
</dbReference>
<evidence type="ECO:0000313" key="2">
    <source>
        <dbReference type="Proteomes" id="UP000321577"/>
    </source>
</evidence>
<protein>
    <submittedName>
        <fullName evidence="1">Uncharacterized protein</fullName>
    </submittedName>
</protein>
<evidence type="ECO:0000313" key="1">
    <source>
        <dbReference type="EMBL" id="GEP43303.1"/>
    </source>
</evidence>
<sequence>MDDTEPRLPAGGATPPLRSLTVLADPHETETEALEDWARGLDWVQWLLSSIRQRRDHVHWATSRPASEKLIAQEWARFTEGLLASTLAPHFREVWQAVHSSNLQALLAADAAFSKVLSAEEAESSVEAGRLLLKATNKARYQGLLGHYRTACDNGTTHGHFLTVWAAVADFFQLSFASAIAEYLRLEWALATRHLPVTPELVNLPQITAAVMRPQATELRVMA</sequence>
<proteinExistence type="predicted"/>